<accession>A0ABR1MPC0</accession>
<feature type="compositionally biased region" description="Basic and acidic residues" evidence="1">
    <location>
        <begin position="147"/>
        <end position="158"/>
    </location>
</feature>
<evidence type="ECO:0000256" key="1">
    <source>
        <dbReference type="SAM" id="MobiDB-lite"/>
    </source>
</evidence>
<dbReference type="Proteomes" id="UP001365128">
    <property type="component" value="Unassembled WGS sequence"/>
</dbReference>
<name>A0ABR1MPC0_9PEZI</name>
<dbReference type="SUPFAM" id="SSF57959">
    <property type="entry name" value="Leucine zipper domain"/>
    <property type="match status" value="1"/>
</dbReference>
<evidence type="ECO:0008006" key="4">
    <source>
        <dbReference type="Google" id="ProtNLM"/>
    </source>
</evidence>
<dbReference type="PANTHER" id="PTHR40618">
    <property type="entry name" value="B-ZIP TRANSCRIPTION FACTOR (EUROFUNG)-RELATED"/>
    <property type="match status" value="1"/>
</dbReference>
<evidence type="ECO:0000313" key="2">
    <source>
        <dbReference type="EMBL" id="KAK7555580.1"/>
    </source>
</evidence>
<comment type="caution">
    <text evidence="2">The sequence shown here is derived from an EMBL/GenBank/DDBJ whole genome shotgun (WGS) entry which is preliminary data.</text>
</comment>
<keyword evidence="3" id="KW-1185">Reference proteome</keyword>
<proteinExistence type="predicted"/>
<sequence length="375" mass="41805">MEPEGLEQPATKKRTRNVATAGDASASKSKKQRGRPKVDTQDETAADRRRTQIRLAQRAYRQRKEMTINSLQHQVEHLQSVIDGMHNSFLHFNDQVRASDIASLRPDLASDLQQTREALNQLVQTAKVVGEDHGDSDDADNPASCQDRPRQEPPRQERVVANLSSRSYEEMIPPQQNRIGERTAQQQASYQQMGMGYLLADDTLDMEIAQNIGSSSNEDVLAPSTLALRSAVGATASDSPPIPFSSASLFSGASESHGYGINPPSPQFNFSPSLATSPEIQLPYTYSFQETTFARRLQRACLERGFHLLSTSQLRPGAFQRVFRICRHYATRDEIQRQFRALLQQSVLEPIEFLNSPFIHLGGAGTHYPQRDGNG</sequence>
<feature type="region of interest" description="Disordered" evidence="1">
    <location>
        <begin position="1"/>
        <end position="50"/>
    </location>
</feature>
<feature type="compositionally biased region" description="Polar residues" evidence="1">
    <location>
        <begin position="174"/>
        <end position="186"/>
    </location>
</feature>
<reference evidence="2 3" key="1">
    <citation type="submission" date="2024-04" db="EMBL/GenBank/DDBJ databases">
        <title>Phyllosticta paracitricarpa is synonymous to the EU quarantine fungus P. citricarpa based on phylogenomic analyses.</title>
        <authorList>
            <consortium name="Lawrence Berkeley National Laboratory"/>
            <person name="Van Ingen-Buijs V.A."/>
            <person name="Van Westerhoven A.C."/>
            <person name="Haridas S."/>
            <person name="Skiadas P."/>
            <person name="Martin F."/>
            <person name="Groenewald J.Z."/>
            <person name="Crous P.W."/>
            <person name="Seidl M.F."/>
        </authorList>
    </citation>
    <scope>NUCLEOTIDE SEQUENCE [LARGE SCALE GENOMIC DNA]</scope>
    <source>
        <strain evidence="2 3">CBS 122670</strain>
    </source>
</reference>
<dbReference type="InterPro" id="IPR046347">
    <property type="entry name" value="bZIP_sf"/>
</dbReference>
<organism evidence="2 3">
    <name type="scientific">Phyllosticta citricarpa</name>
    <dbReference type="NCBI Taxonomy" id="55181"/>
    <lineage>
        <taxon>Eukaryota</taxon>
        <taxon>Fungi</taxon>
        <taxon>Dikarya</taxon>
        <taxon>Ascomycota</taxon>
        <taxon>Pezizomycotina</taxon>
        <taxon>Dothideomycetes</taxon>
        <taxon>Dothideomycetes incertae sedis</taxon>
        <taxon>Botryosphaeriales</taxon>
        <taxon>Phyllostictaceae</taxon>
        <taxon>Phyllosticta</taxon>
    </lineage>
</organism>
<dbReference type="EMBL" id="JBBPDW010000002">
    <property type="protein sequence ID" value="KAK7555580.1"/>
    <property type="molecule type" value="Genomic_DNA"/>
</dbReference>
<feature type="region of interest" description="Disordered" evidence="1">
    <location>
        <begin position="131"/>
        <end position="186"/>
    </location>
</feature>
<dbReference type="PANTHER" id="PTHR40618:SF1">
    <property type="entry name" value="B-ZIP TRANSCRIPTION FACTOR (EUROFUNG)"/>
    <property type="match status" value="1"/>
</dbReference>
<evidence type="ECO:0000313" key="3">
    <source>
        <dbReference type="Proteomes" id="UP001365128"/>
    </source>
</evidence>
<gene>
    <name evidence="2" type="ORF">IWX46DRAFT_518214</name>
</gene>
<dbReference type="Gene3D" id="1.20.5.170">
    <property type="match status" value="1"/>
</dbReference>
<protein>
    <recommendedName>
        <fullName evidence="4">BZIP transcription factor</fullName>
    </recommendedName>
</protein>
<feature type="non-terminal residue" evidence="2">
    <location>
        <position position="375"/>
    </location>
</feature>
<dbReference type="CDD" id="cd14688">
    <property type="entry name" value="bZIP_YAP"/>
    <property type="match status" value="1"/>
</dbReference>
<feature type="compositionally biased region" description="Basic and acidic residues" evidence="1">
    <location>
        <begin position="36"/>
        <end position="50"/>
    </location>
</feature>